<sequence>MKSQARVVVIGGGIGGCSALYHLTEEGWRDVVLVERDELTSGTTWHSAAQVTNFGANQVMVGLKSHSIRLYKELAEDPDYPINYHHATGGLRLASTQDHLDGYRHFISLAKGMGVDFELLDPAECRRRHPLITTDNLLGALWDPLDGDIDPAQLCQALARRARKAGAEIYRHTPVTALTEKPDGEWIVHTDKGDIHCEMIVNAGGYRCNEIGAMMGVELPVASMEHQYLLTEPIPEIAELDFRVPLLRCPADDFYSRQEKQGLLVGFYEQGCKTWGLDGIDPNFTNALCPDDLDRCIDTMEGTFRRLPCLMEAGIHSVINGPITYTPDGLPLVGKIPGKRNAWCITGLRAGLGEGGGHGWLLAQMMVRGEACYDTWPLDPRRFTRHATVDYTALKAVEDYQNEFRFHMPHEYRPAAREMKTTPLYPVLAGIGAAFGVVNGWERALYFKPAPDFEEQHSFRFNNTFDVVAQEVAVVQNAVGIMEVSGFNRYEITGEGLDDWLDGIVCSRLPRRPGKVALTYLLNEQGNIKAEATIARLAPDRAWYGAAAAAEYHDLDWLSERLPADGSIRFENLTDDFSILVLAGPRSRDVLAKAAPGCDWSREAFPWLSVRPVAVGDAEVLAMSVSFSGELAWELHIPNGQLTAVFQKLWAAGQAFGIRPFGLYATESLRLEKGFRHWKADLITEYNPLESALDRFVRWDKDFVGKAALENMAASGPRRCFVSMTLDTASAPAQPGDSVLSGDRVVGSVTSAGWGHRVGCNLALAFVDPPFAQDGSLLSVEVLGEAVAARVGEICLYDPAFSLVRA</sequence>
<feature type="domain" description="FAD dependent oxidoreductase" evidence="3">
    <location>
        <begin position="6"/>
        <end position="365"/>
    </location>
</feature>
<dbReference type="InterPro" id="IPR029043">
    <property type="entry name" value="GcvT/YgfZ_C"/>
</dbReference>
<evidence type="ECO:0000259" key="3">
    <source>
        <dbReference type="Pfam" id="PF01266"/>
    </source>
</evidence>
<dbReference type="Gene3D" id="3.50.50.60">
    <property type="entry name" value="FAD/NAD(P)-binding domain"/>
    <property type="match status" value="1"/>
</dbReference>
<dbReference type="InterPro" id="IPR006076">
    <property type="entry name" value="FAD-dep_OxRdtase"/>
</dbReference>
<dbReference type="InterPro" id="IPR036188">
    <property type="entry name" value="FAD/NAD-bd_sf"/>
</dbReference>
<keyword evidence="2" id="KW-0560">Oxidoreductase</keyword>
<dbReference type="SUPFAM" id="SSF101790">
    <property type="entry name" value="Aminomethyltransferase beta-barrel domain"/>
    <property type="match status" value="1"/>
</dbReference>
<dbReference type="Gene3D" id="2.40.30.110">
    <property type="entry name" value="Aminomethyltransferase beta-barrel domains"/>
    <property type="match status" value="1"/>
</dbReference>
<dbReference type="InterPro" id="IPR028896">
    <property type="entry name" value="GcvT/YgfZ/DmdA"/>
</dbReference>
<dbReference type="Pfam" id="PF01266">
    <property type="entry name" value="DAO"/>
    <property type="match status" value="1"/>
</dbReference>
<dbReference type="Pfam" id="PF16350">
    <property type="entry name" value="FAO_M"/>
    <property type="match status" value="1"/>
</dbReference>
<dbReference type="InterPro" id="IPR027266">
    <property type="entry name" value="TrmE/GcvT-like"/>
</dbReference>
<dbReference type="AlphaFoldDB" id="A0A967K9I9"/>
<dbReference type="PANTHER" id="PTHR43757:SF2">
    <property type="entry name" value="AMINOMETHYLTRANSFERASE, MITOCHONDRIAL"/>
    <property type="match status" value="1"/>
</dbReference>
<gene>
    <name evidence="7" type="ORF">HBA54_12150</name>
</gene>
<dbReference type="Gene3D" id="3.30.70.1400">
    <property type="entry name" value="Aminomethyltransferase beta-barrel domains"/>
    <property type="match status" value="1"/>
</dbReference>
<dbReference type="InterPro" id="IPR032503">
    <property type="entry name" value="FAO_M"/>
</dbReference>
<evidence type="ECO:0000313" key="8">
    <source>
        <dbReference type="Proteomes" id="UP000761264"/>
    </source>
</evidence>
<evidence type="ECO:0000256" key="1">
    <source>
        <dbReference type="ARBA" id="ARBA00008609"/>
    </source>
</evidence>
<dbReference type="Pfam" id="PF01571">
    <property type="entry name" value="GCV_T"/>
    <property type="match status" value="1"/>
</dbReference>
<dbReference type="RefSeq" id="WP_167224834.1">
    <property type="nucleotide sequence ID" value="NZ_JAAQPH010000008.1"/>
</dbReference>
<evidence type="ECO:0000259" key="4">
    <source>
        <dbReference type="Pfam" id="PF01571"/>
    </source>
</evidence>
<evidence type="ECO:0000256" key="2">
    <source>
        <dbReference type="ARBA" id="ARBA00023002"/>
    </source>
</evidence>
<feature type="domain" description="Aminomethyltransferase C-terminal" evidence="5">
    <location>
        <begin position="719"/>
        <end position="798"/>
    </location>
</feature>
<dbReference type="Gene3D" id="3.30.9.10">
    <property type="entry name" value="D-Amino Acid Oxidase, subunit A, domain 2"/>
    <property type="match status" value="1"/>
</dbReference>
<accession>A0A967K9I9</accession>
<dbReference type="EMBL" id="JAAQPH010000008">
    <property type="protein sequence ID" value="NIA69344.1"/>
    <property type="molecule type" value="Genomic_DNA"/>
</dbReference>
<protein>
    <submittedName>
        <fullName evidence="7">FAD-dependent oxidoreductase</fullName>
    </submittedName>
</protein>
<dbReference type="Gene3D" id="3.30.1360.120">
    <property type="entry name" value="Probable tRNA modification gtpase trme, domain 1"/>
    <property type="match status" value="1"/>
</dbReference>
<dbReference type="InterPro" id="IPR013977">
    <property type="entry name" value="GcvT_C"/>
</dbReference>
<dbReference type="Proteomes" id="UP000761264">
    <property type="component" value="Unassembled WGS sequence"/>
</dbReference>
<dbReference type="GO" id="GO:0016491">
    <property type="term" value="F:oxidoreductase activity"/>
    <property type="evidence" value="ECO:0007669"/>
    <property type="project" value="UniProtKB-KW"/>
</dbReference>
<proteinExistence type="inferred from homology"/>
<dbReference type="PANTHER" id="PTHR43757">
    <property type="entry name" value="AMINOMETHYLTRANSFERASE"/>
    <property type="match status" value="1"/>
</dbReference>
<dbReference type="PROSITE" id="PS51257">
    <property type="entry name" value="PROKAR_LIPOPROTEIN"/>
    <property type="match status" value="1"/>
</dbReference>
<evidence type="ECO:0000313" key="7">
    <source>
        <dbReference type="EMBL" id="NIA69344.1"/>
    </source>
</evidence>
<dbReference type="InterPro" id="IPR006222">
    <property type="entry name" value="GCVT_N"/>
</dbReference>
<feature type="domain" description="GCVT N-terminal" evidence="4">
    <location>
        <begin position="424"/>
        <end position="701"/>
    </location>
</feature>
<dbReference type="SUPFAM" id="SSF103025">
    <property type="entry name" value="Folate-binding domain"/>
    <property type="match status" value="1"/>
</dbReference>
<comment type="similarity">
    <text evidence="1">Belongs to the GcvT family.</text>
</comment>
<comment type="caution">
    <text evidence="7">The sequence shown here is derived from an EMBL/GenBank/DDBJ whole genome shotgun (WGS) entry which is preliminary data.</text>
</comment>
<evidence type="ECO:0000259" key="5">
    <source>
        <dbReference type="Pfam" id="PF08669"/>
    </source>
</evidence>
<evidence type="ECO:0000259" key="6">
    <source>
        <dbReference type="Pfam" id="PF16350"/>
    </source>
</evidence>
<reference evidence="7" key="1">
    <citation type="submission" date="2020-03" db="EMBL/GenBank/DDBJ databases">
        <title>Genome of Pelagibius litoralis DSM 21314T.</title>
        <authorList>
            <person name="Wang G."/>
        </authorList>
    </citation>
    <scope>NUCLEOTIDE SEQUENCE</scope>
    <source>
        <strain evidence="7">DSM 21314</strain>
    </source>
</reference>
<keyword evidence="8" id="KW-1185">Reference proteome</keyword>
<organism evidence="7 8">
    <name type="scientific">Pelagibius litoralis</name>
    <dbReference type="NCBI Taxonomy" id="374515"/>
    <lineage>
        <taxon>Bacteria</taxon>
        <taxon>Pseudomonadati</taxon>
        <taxon>Pseudomonadota</taxon>
        <taxon>Alphaproteobacteria</taxon>
        <taxon>Rhodospirillales</taxon>
        <taxon>Rhodovibrionaceae</taxon>
        <taxon>Pelagibius</taxon>
    </lineage>
</organism>
<dbReference type="SUPFAM" id="SSF51905">
    <property type="entry name" value="FAD/NAD(P)-binding domain"/>
    <property type="match status" value="1"/>
</dbReference>
<feature type="domain" description="FAD dependent oxidoreductase central" evidence="6">
    <location>
        <begin position="369"/>
        <end position="421"/>
    </location>
</feature>
<dbReference type="SUPFAM" id="SSF54373">
    <property type="entry name" value="FAD-linked reductases, C-terminal domain"/>
    <property type="match status" value="1"/>
</dbReference>
<name>A0A967K9I9_9PROT</name>
<dbReference type="Pfam" id="PF08669">
    <property type="entry name" value="GCV_T_C"/>
    <property type="match status" value="1"/>
</dbReference>